<comment type="caution">
    <text evidence="5">The sequence shown here is derived from an EMBL/GenBank/DDBJ whole genome shotgun (WGS) entry which is preliminary data.</text>
</comment>
<dbReference type="InterPro" id="IPR001373">
    <property type="entry name" value="Cullin_N"/>
</dbReference>
<dbReference type="Gene3D" id="1.20.1310.10">
    <property type="entry name" value="Cullin Repeats"/>
    <property type="match status" value="4"/>
</dbReference>
<dbReference type="STRING" id="35608.A0A2U1L9R8"/>
<dbReference type="GO" id="GO:0006511">
    <property type="term" value="P:ubiquitin-dependent protein catabolic process"/>
    <property type="evidence" value="ECO:0007669"/>
    <property type="project" value="InterPro"/>
</dbReference>
<comment type="similarity">
    <text evidence="1 2 3">Belongs to the cullin family.</text>
</comment>
<dbReference type="GO" id="GO:0031625">
    <property type="term" value="F:ubiquitin protein ligase binding"/>
    <property type="evidence" value="ECO:0007669"/>
    <property type="project" value="InterPro"/>
</dbReference>
<dbReference type="EMBL" id="PKPP01010605">
    <property type="protein sequence ID" value="PWA45754.1"/>
    <property type="molecule type" value="Genomic_DNA"/>
</dbReference>
<proteinExistence type="inferred from homology"/>
<evidence type="ECO:0000256" key="3">
    <source>
        <dbReference type="RuleBase" id="RU003829"/>
    </source>
</evidence>
<dbReference type="PROSITE" id="PS50069">
    <property type="entry name" value="CULLIN_2"/>
    <property type="match status" value="1"/>
</dbReference>
<dbReference type="PANTHER" id="PTHR11932">
    <property type="entry name" value="CULLIN"/>
    <property type="match status" value="1"/>
</dbReference>
<dbReference type="FunFam" id="1.20.1310.10:FF:000001">
    <property type="entry name" value="Cullin 3"/>
    <property type="match status" value="1"/>
</dbReference>
<dbReference type="InterPro" id="IPR045093">
    <property type="entry name" value="Cullin"/>
</dbReference>
<dbReference type="Proteomes" id="UP000245207">
    <property type="component" value="Unassembled WGS sequence"/>
</dbReference>
<evidence type="ECO:0000256" key="2">
    <source>
        <dbReference type="PROSITE-ProRule" id="PRU00330"/>
    </source>
</evidence>
<evidence type="ECO:0000259" key="4">
    <source>
        <dbReference type="PROSITE" id="PS50069"/>
    </source>
</evidence>
<organism evidence="5 6">
    <name type="scientific">Artemisia annua</name>
    <name type="common">Sweet wormwood</name>
    <dbReference type="NCBI Taxonomy" id="35608"/>
    <lineage>
        <taxon>Eukaryota</taxon>
        <taxon>Viridiplantae</taxon>
        <taxon>Streptophyta</taxon>
        <taxon>Embryophyta</taxon>
        <taxon>Tracheophyta</taxon>
        <taxon>Spermatophyta</taxon>
        <taxon>Magnoliopsida</taxon>
        <taxon>eudicotyledons</taxon>
        <taxon>Gunneridae</taxon>
        <taxon>Pentapetalae</taxon>
        <taxon>asterids</taxon>
        <taxon>campanulids</taxon>
        <taxon>Asterales</taxon>
        <taxon>Asteraceae</taxon>
        <taxon>Asteroideae</taxon>
        <taxon>Anthemideae</taxon>
        <taxon>Artemisiinae</taxon>
        <taxon>Artemisia</taxon>
    </lineage>
</organism>
<evidence type="ECO:0000313" key="6">
    <source>
        <dbReference type="Proteomes" id="UP000245207"/>
    </source>
</evidence>
<evidence type="ECO:0000256" key="1">
    <source>
        <dbReference type="ARBA" id="ARBA00006019"/>
    </source>
</evidence>
<reference evidence="5 6" key="1">
    <citation type="journal article" date="2018" name="Mol. Plant">
        <title>The genome of Artemisia annua provides insight into the evolution of Asteraceae family and artemisinin biosynthesis.</title>
        <authorList>
            <person name="Shen Q."/>
            <person name="Zhang L."/>
            <person name="Liao Z."/>
            <person name="Wang S."/>
            <person name="Yan T."/>
            <person name="Shi P."/>
            <person name="Liu M."/>
            <person name="Fu X."/>
            <person name="Pan Q."/>
            <person name="Wang Y."/>
            <person name="Lv Z."/>
            <person name="Lu X."/>
            <person name="Zhang F."/>
            <person name="Jiang W."/>
            <person name="Ma Y."/>
            <person name="Chen M."/>
            <person name="Hao X."/>
            <person name="Li L."/>
            <person name="Tang Y."/>
            <person name="Lv G."/>
            <person name="Zhou Y."/>
            <person name="Sun X."/>
            <person name="Brodelius P.E."/>
            <person name="Rose J.K.C."/>
            <person name="Tang K."/>
        </authorList>
    </citation>
    <scope>NUCLEOTIDE SEQUENCE [LARGE SCALE GENOMIC DNA]</scope>
    <source>
        <strain evidence="6">cv. Huhao1</strain>
        <tissue evidence="5">Leaf</tissue>
    </source>
</reference>
<gene>
    <name evidence="5" type="ORF">CTI12_AA514570</name>
</gene>
<protein>
    <submittedName>
        <fullName evidence="5">Cullin</fullName>
    </submittedName>
</protein>
<dbReference type="Pfam" id="PF00888">
    <property type="entry name" value="Cullin"/>
    <property type="match status" value="1"/>
</dbReference>
<feature type="domain" description="Cullin family profile" evidence="4">
    <location>
        <begin position="359"/>
        <end position="453"/>
    </location>
</feature>
<dbReference type="AlphaFoldDB" id="A0A2U1L9R8"/>
<accession>A0A2U1L9R8</accession>
<dbReference type="InterPro" id="IPR016158">
    <property type="entry name" value="Cullin_homology"/>
</dbReference>
<name>A0A2U1L9R8_ARTAN</name>
<sequence>MDPRDAERSLKAINNAIHEVYSHKPTTRSIHDLCSKASRLVQNKFGQKLYSGIVSTMASHLKQMTTSIEKVSPDVPLFLEELIKKWMEHDKAFQILRPVFMCMDGTCSPSTHKAHAQELGATLWVDNVICSSNIKGDLKFAVMEMVQAEREGEGINRDLMKNLAKMLMDFGHSVYQEMFEQPFIMISTNLYTPESEELMNNYDCEYYLKITERRLNEEIERVSDYLDVKHDFAAKSIAKIINVLENIMIETHMDTLVRSGLVRMIEHDKYDDLARMYNLFRRVPEGINKIFNVMNSHFGKTVTELATHPERIEDPIDCVQNILDEKEKRDKIINLSFNDDLKIQKLMDHWFKGCINAPHVAEFISEFVDDKLRKGANGYDVEIVLNKVMVLIRLLFPGRKVLFESHYKQHMRERFLSGIGRYVPAYAEISMIEKLKKEFSHQFTSELEAMLSDAKKGIITHG</sequence>
<dbReference type="InterPro" id="IPR036317">
    <property type="entry name" value="Cullin_homology_sf"/>
</dbReference>
<dbReference type="SUPFAM" id="SSF74788">
    <property type="entry name" value="Cullin repeat-like"/>
    <property type="match status" value="1"/>
</dbReference>
<dbReference type="SUPFAM" id="SSF75632">
    <property type="entry name" value="Cullin homology domain"/>
    <property type="match status" value="1"/>
</dbReference>
<evidence type="ECO:0000313" key="5">
    <source>
        <dbReference type="EMBL" id="PWA45754.1"/>
    </source>
</evidence>
<dbReference type="OrthoDB" id="27073at2759"/>
<dbReference type="InterPro" id="IPR016159">
    <property type="entry name" value="Cullin_repeat-like_dom_sf"/>
</dbReference>
<keyword evidence="6" id="KW-1185">Reference proteome</keyword>